<evidence type="ECO:0000256" key="6">
    <source>
        <dbReference type="SAM" id="Phobius"/>
    </source>
</evidence>
<evidence type="ECO:0000256" key="4">
    <source>
        <dbReference type="ARBA" id="ARBA00022989"/>
    </source>
</evidence>
<keyword evidence="3 6" id="KW-0812">Transmembrane</keyword>
<comment type="subcellular location">
    <subcellularLocation>
        <location evidence="1">Cell membrane</location>
        <topology evidence="1">Multi-pass membrane protein</topology>
    </subcellularLocation>
</comment>
<feature type="transmembrane region" description="Helical" evidence="6">
    <location>
        <begin position="215"/>
        <end position="233"/>
    </location>
</feature>
<feature type="transmembrane region" description="Helical" evidence="6">
    <location>
        <begin position="124"/>
        <end position="142"/>
    </location>
</feature>
<feature type="transmembrane region" description="Helical" evidence="6">
    <location>
        <begin position="12"/>
        <end position="38"/>
    </location>
</feature>
<dbReference type="InterPro" id="IPR050833">
    <property type="entry name" value="Poly_Biosynth_Transport"/>
</dbReference>
<reference evidence="7 8" key="1">
    <citation type="submission" date="2024-06" db="EMBL/GenBank/DDBJ databases">
        <title>Genomic Encyclopedia of Type Strains, Phase IV (KMG-IV): sequencing the most valuable type-strain genomes for metagenomic binning, comparative biology and taxonomic classification.</title>
        <authorList>
            <person name="Goeker M."/>
        </authorList>
    </citation>
    <scope>NUCLEOTIDE SEQUENCE [LARGE SCALE GENOMIC DNA]</scope>
    <source>
        <strain evidence="7 8">DSM 29780</strain>
    </source>
</reference>
<feature type="transmembrane region" description="Helical" evidence="6">
    <location>
        <begin position="367"/>
        <end position="386"/>
    </location>
</feature>
<name>A0ABV2IW20_9HYPH</name>
<keyword evidence="4 6" id="KW-1133">Transmembrane helix</keyword>
<feature type="transmembrane region" description="Helical" evidence="6">
    <location>
        <begin position="422"/>
        <end position="440"/>
    </location>
</feature>
<proteinExistence type="predicted"/>
<evidence type="ECO:0000256" key="2">
    <source>
        <dbReference type="ARBA" id="ARBA00022475"/>
    </source>
</evidence>
<accession>A0ABV2IW20</accession>
<evidence type="ECO:0000313" key="8">
    <source>
        <dbReference type="Proteomes" id="UP001549047"/>
    </source>
</evidence>
<keyword evidence="5 6" id="KW-0472">Membrane</keyword>
<feature type="transmembrane region" description="Helical" evidence="6">
    <location>
        <begin position="44"/>
        <end position="68"/>
    </location>
</feature>
<keyword evidence="2" id="KW-1003">Cell membrane</keyword>
<feature type="transmembrane region" description="Helical" evidence="6">
    <location>
        <begin position="330"/>
        <end position="355"/>
    </location>
</feature>
<evidence type="ECO:0000256" key="5">
    <source>
        <dbReference type="ARBA" id="ARBA00023136"/>
    </source>
</evidence>
<protein>
    <submittedName>
        <fullName evidence="7">O-antigen/teichoic acid export membrane protein</fullName>
    </submittedName>
</protein>
<feature type="transmembrane region" description="Helical" evidence="6">
    <location>
        <begin position="446"/>
        <end position="466"/>
    </location>
</feature>
<feature type="transmembrane region" description="Helical" evidence="6">
    <location>
        <begin position="300"/>
        <end position="324"/>
    </location>
</feature>
<feature type="transmembrane region" description="Helical" evidence="6">
    <location>
        <begin position="183"/>
        <end position="203"/>
    </location>
</feature>
<feature type="transmembrane region" description="Helical" evidence="6">
    <location>
        <begin position="154"/>
        <end position="177"/>
    </location>
</feature>
<keyword evidence="8" id="KW-1185">Reference proteome</keyword>
<evidence type="ECO:0000256" key="3">
    <source>
        <dbReference type="ARBA" id="ARBA00022692"/>
    </source>
</evidence>
<dbReference type="EMBL" id="JBEPMB010000001">
    <property type="protein sequence ID" value="MET3611869.1"/>
    <property type="molecule type" value="Genomic_DNA"/>
</dbReference>
<organism evidence="7 8">
    <name type="scientific">Rhizobium aquaticum</name>
    <dbReference type="NCBI Taxonomy" id="1549636"/>
    <lineage>
        <taxon>Bacteria</taxon>
        <taxon>Pseudomonadati</taxon>
        <taxon>Pseudomonadota</taxon>
        <taxon>Alphaproteobacteria</taxon>
        <taxon>Hyphomicrobiales</taxon>
        <taxon>Rhizobiaceae</taxon>
        <taxon>Rhizobium/Agrobacterium group</taxon>
        <taxon>Rhizobium</taxon>
    </lineage>
</organism>
<sequence length="510" mass="53770">MKPVNSGIVKNSVLNAAAGLALLLTGFASSVLVARLLGPEANGMIAFSLWMVVTGSLIAELGTGISMLRILPQLVARGYDSKARRGFGAFLAWPVTAATLWLAVASTLWLHYEGPDHGLASTPVIALLTGGLFITQSLASFAKSFLIGEQQLGFFFRVSAVSAVLQVAGVGIGAWYWGVEGALAGYALGQIPLFLTTFNVLRTKPDSCGMQPKQIASTSFLIIIEFIVAAVFLTRPEIVFLQEFRTSEAVGYYAVATSLANLALQLPMQLTGSLVPYYAAHAEENGKLSSDLLVTVMRNFAYLTLPMSFGLAAVAEPLVTSIYGPAFREAGIIVTILAAGVPAAMFVQLCTQYVFAMDRQDIRLRTTIVGSIAMALGLFAAVPFLGGEGAAAMRNVTYVVMGLFIIRFIPKSGNNSGIVLRILRIALAALVTAAVAYAATQALPGVAGVLVGIVAGALVYVPALRLMRAVDPADKTTLAGLSVRVPQRLRPLYVRIIDLAAPGQGQVDTP</sequence>
<feature type="transmembrane region" description="Helical" evidence="6">
    <location>
        <begin position="253"/>
        <end position="279"/>
    </location>
</feature>
<dbReference type="Proteomes" id="UP001549047">
    <property type="component" value="Unassembled WGS sequence"/>
</dbReference>
<dbReference type="RefSeq" id="WP_354554251.1">
    <property type="nucleotide sequence ID" value="NZ_JBEPMB010000001.1"/>
</dbReference>
<feature type="transmembrane region" description="Helical" evidence="6">
    <location>
        <begin position="89"/>
        <end position="112"/>
    </location>
</feature>
<feature type="transmembrane region" description="Helical" evidence="6">
    <location>
        <begin position="392"/>
        <end position="410"/>
    </location>
</feature>
<comment type="caution">
    <text evidence="7">The sequence shown here is derived from an EMBL/GenBank/DDBJ whole genome shotgun (WGS) entry which is preliminary data.</text>
</comment>
<dbReference type="PANTHER" id="PTHR30250">
    <property type="entry name" value="PST FAMILY PREDICTED COLANIC ACID TRANSPORTER"/>
    <property type="match status" value="1"/>
</dbReference>
<evidence type="ECO:0000256" key="1">
    <source>
        <dbReference type="ARBA" id="ARBA00004651"/>
    </source>
</evidence>
<dbReference type="Pfam" id="PF13440">
    <property type="entry name" value="Polysacc_synt_3"/>
    <property type="match status" value="1"/>
</dbReference>
<evidence type="ECO:0000313" key="7">
    <source>
        <dbReference type="EMBL" id="MET3611869.1"/>
    </source>
</evidence>
<gene>
    <name evidence="7" type="ORF">ABID16_000174</name>
</gene>
<dbReference type="PANTHER" id="PTHR30250:SF11">
    <property type="entry name" value="O-ANTIGEN TRANSPORTER-RELATED"/>
    <property type="match status" value="1"/>
</dbReference>